<dbReference type="PANTHER" id="PTHR11487">
    <property type="entry name" value="THIOESTERASE"/>
    <property type="match status" value="1"/>
</dbReference>
<proteinExistence type="inferred from homology"/>
<evidence type="ECO:0000256" key="1">
    <source>
        <dbReference type="ARBA" id="ARBA00007169"/>
    </source>
</evidence>
<dbReference type="EMBL" id="CP096983">
    <property type="protein sequence ID" value="URZ12195.1"/>
    <property type="molecule type" value="Genomic_DNA"/>
</dbReference>
<dbReference type="Gene3D" id="3.40.50.1820">
    <property type="entry name" value="alpha/beta hydrolase"/>
    <property type="match status" value="1"/>
</dbReference>
<dbReference type="STRING" id="84029.CROST_19080"/>
<sequence length="249" mass="29118">MNKKIKMFCLPYAGGSAKSYLSWNNYLKEMVDIIPVQLAGRGERLMSKPYNNFQEMADESYEFIKQVLESEENKRYIIFGHSMGSWITYEICKRIYNSSVEKPEHIIFSANGAPYYGTNDVKVSNLSDEEFVEEVLRFGGAKREILEDKRYGEIFLHILRTDFELIEEYVCDKDNFKMECDISIFNGIKDNITNEELYAWKSCTYGSCNFYNFEGGHFFIEEDEKEVMKVLKKILINLNNKSMGVNYEG</sequence>
<protein>
    <submittedName>
        <fullName evidence="2">Linear gramicidin dehydrogenase LgrE</fullName>
        <ecNumber evidence="2">1.1.-.-</ecNumber>
    </submittedName>
</protein>
<dbReference type="Pfam" id="PF00975">
    <property type="entry name" value="Thioesterase"/>
    <property type="match status" value="1"/>
</dbReference>
<dbReference type="RefSeq" id="WP_077831985.1">
    <property type="nucleotide sequence ID" value="NZ_CP096983.1"/>
</dbReference>
<dbReference type="KEGG" id="crw:CROST_029120"/>
<dbReference type="PANTHER" id="PTHR11487:SF0">
    <property type="entry name" value="S-ACYL FATTY ACID SYNTHASE THIOESTERASE, MEDIUM CHAIN"/>
    <property type="match status" value="1"/>
</dbReference>
<evidence type="ECO:0000313" key="3">
    <source>
        <dbReference type="Proteomes" id="UP000190951"/>
    </source>
</evidence>
<dbReference type="InterPro" id="IPR001031">
    <property type="entry name" value="Thioesterase"/>
</dbReference>
<gene>
    <name evidence="2" type="primary">lgrE_2</name>
    <name evidence="2" type="ORF">CROST_029120</name>
</gene>
<name>A0A1S8MHW5_9CLOT</name>
<dbReference type="InterPro" id="IPR029058">
    <property type="entry name" value="AB_hydrolase_fold"/>
</dbReference>
<dbReference type="GO" id="GO:0008610">
    <property type="term" value="P:lipid biosynthetic process"/>
    <property type="evidence" value="ECO:0007669"/>
    <property type="project" value="TreeGrafter"/>
</dbReference>
<accession>A0A1S8MHW5</accession>
<evidence type="ECO:0000313" key="2">
    <source>
        <dbReference type="EMBL" id="URZ12195.1"/>
    </source>
</evidence>
<dbReference type="AlphaFoldDB" id="A0A1S8MHW5"/>
<reference evidence="2 3" key="1">
    <citation type="submission" date="2022-04" db="EMBL/GenBank/DDBJ databases">
        <title>Genome sequence of C. roseum typestrain.</title>
        <authorList>
            <person name="Poehlein A."/>
            <person name="Schoch T."/>
            <person name="Duerre P."/>
            <person name="Daniel R."/>
        </authorList>
    </citation>
    <scope>NUCLEOTIDE SEQUENCE [LARGE SCALE GENOMIC DNA]</scope>
    <source>
        <strain evidence="2 3">DSM 7320</strain>
    </source>
</reference>
<dbReference type="EC" id="1.1.-.-" evidence="2"/>
<dbReference type="Proteomes" id="UP000190951">
    <property type="component" value="Chromosome"/>
</dbReference>
<keyword evidence="3" id="KW-1185">Reference proteome</keyword>
<organism evidence="2 3">
    <name type="scientific">Clostridium felsineum</name>
    <dbReference type="NCBI Taxonomy" id="36839"/>
    <lineage>
        <taxon>Bacteria</taxon>
        <taxon>Bacillati</taxon>
        <taxon>Bacillota</taxon>
        <taxon>Clostridia</taxon>
        <taxon>Eubacteriales</taxon>
        <taxon>Clostridiaceae</taxon>
        <taxon>Clostridium</taxon>
    </lineage>
</organism>
<dbReference type="SUPFAM" id="SSF53474">
    <property type="entry name" value="alpha/beta-Hydrolases"/>
    <property type="match status" value="1"/>
</dbReference>
<dbReference type="InterPro" id="IPR012223">
    <property type="entry name" value="TEII"/>
</dbReference>
<comment type="similarity">
    <text evidence="1">Belongs to the thioesterase family.</text>
</comment>
<keyword evidence="2" id="KW-0560">Oxidoreductase</keyword>
<dbReference type="GO" id="GO:0016491">
    <property type="term" value="F:oxidoreductase activity"/>
    <property type="evidence" value="ECO:0007669"/>
    <property type="project" value="UniProtKB-KW"/>
</dbReference>